<keyword evidence="4" id="KW-1185">Reference proteome</keyword>
<dbReference type="OrthoDB" id="431825at2759"/>
<feature type="compositionally biased region" description="Acidic residues" evidence="1">
    <location>
        <begin position="147"/>
        <end position="163"/>
    </location>
</feature>
<evidence type="ECO:0000313" key="3">
    <source>
        <dbReference type="EMBL" id="GAX24316.1"/>
    </source>
</evidence>
<dbReference type="InterPro" id="IPR039754">
    <property type="entry name" value="Esf1"/>
</dbReference>
<feature type="region of interest" description="Disordered" evidence="1">
    <location>
        <begin position="721"/>
        <end position="757"/>
    </location>
</feature>
<feature type="region of interest" description="Disordered" evidence="1">
    <location>
        <begin position="262"/>
        <end position="339"/>
    </location>
</feature>
<feature type="compositionally biased region" description="Low complexity" evidence="1">
    <location>
        <begin position="104"/>
        <end position="113"/>
    </location>
</feature>
<feature type="compositionally biased region" description="Acidic residues" evidence="1">
    <location>
        <begin position="314"/>
        <end position="328"/>
    </location>
</feature>
<feature type="domain" description="ESF1 RRM" evidence="2">
    <location>
        <begin position="331"/>
        <end position="397"/>
    </location>
</feature>
<feature type="region of interest" description="Disordered" evidence="1">
    <location>
        <begin position="56"/>
        <end position="122"/>
    </location>
</feature>
<feature type="region of interest" description="Disordered" evidence="1">
    <location>
        <begin position="139"/>
        <end position="185"/>
    </location>
</feature>
<feature type="compositionally biased region" description="Basic and acidic residues" evidence="1">
    <location>
        <begin position="581"/>
        <end position="597"/>
    </location>
</feature>
<feature type="compositionally biased region" description="Basic and acidic residues" evidence="1">
    <location>
        <begin position="329"/>
        <end position="339"/>
    </location>
</feature>
<feature type="compositionally biased region" description="Acidic residues" evidence="1">
    <location>
        <begin position="499"/>
        <end position="517"/>
    </location>
</feature>
<feature type="compositionally biased region" description="Basic residues" evidence="1">
    <location>
        <begin position="657"/>
        <end position="666"/>
    </location>
</feature>
<dbReference type="GO" id="GO:0003723">
    <property type="term" value="F:RNA binding"/>
    <property type="evidence" value="ECO:0007669"/>
    <property type="project" value="TreeGrafter"/>
</dbReference>
<reference evidence="3 4" key="1">
    <citation type="journal article" date="2015" name="Plant Cell">
        <title>Oil accumulation by the oleaginous diatom Fistulifera solaris as revealed by the genome and transcriptome.</title>
        <authorList>
            <person name="Tanaka T."/>
            <person name="Maeda Y."/>
            <person name="Veluchamy A."/>
            <person name="Tanaka M."/>
            <person name="Abida H."/>
            <person name="Marechal E."/>
            <person name="Bowler C."/>
            <person name="Muto M."/>
            <person name="Sunaga Y."/>
            <person name="Tanaka M."/>
            <person name="Yoshino T."/>
            <person name="Taniguchi T."/>
            <person name="Fukuda Y."/>
            <person name="Nemoto M."/>
            <person name="Matsumoto M."/>
            <person name="Wong P.S."/>
            <person name="Aburatani S."/>
            <person name="Fujibuchi W."/>
        </authorList>
    </citation>
    <scope>NUCLEOTIDE SEQUENCE [LARGE SCALE GENOMIC DNA]</scope>
    <source>
        <strain evidence="3 4">JPCC DA0580</strain>
    </source>
</reference>
<feature type="compositionally biased region" description="Basic and acidic residues" evidence="1">
    <location>
        <begin position="7"/>
        <end position="22"/>
    </location>
</feature>
<feature type="compositionally biased region" description="Basic and acidic residues" evidence="1">
    <location>
        <begin position="545"/>
        <end position="571"/>
    </location>
</feature>
<dbReference type="PANTHER" id="PTHR12202:SF0">
    <property type="entry name" value="ESF1 HOMOLOG"/>
    <property type="match status" value="1"/>
</dbReference>
<feature type="domain" description="ESF1 RRM" evidence="2">
    <location>
        <begin position="197"/>
        <end position="273"/>
    </location>
</feature>
<evidence type="ECO:0000313" key="4">
    <source>
        <dbReference type="Proteomes" id="UP000198406"/>
    </source>
</evidence>
<dbReference type="AlphaFoldDB" id="A0A1Z5KDP7"/>
<feature type="compositionally biased region" description="Basic and acidic residues" evidence="1">
    <location>
        <begin position="86"/>
        <end position="98"/>
    </location>
</feature>
<feature type="compositionally biased region" description="Acidic residues" evidence="1">
    <location>
        <begin position="528"/>
        <end position="537"/>
    </location>
</feature>
<dbReference type="GO" id="GO:0006364">
    <property type="term" value="P:rRNA processing"/>
    <property type="evidence" value="ECO:0007669"/>
    <property type="project" value="InterPro"/>
</dbReference>
<feature type="compositionally biased region" description="Basic and acidic residues" evidence="1">
    <location>
        <begin position="265"/>
        <end position="305"/>
    </location>
</feature>
<evidence type="ECO:0000259" key="2">
    <source>
        <dbReference type="Pfam" id="PF25121"/>
    </source>
</evidence>
<comment type="caution">
    <text evidence="3">The sequence shown here is derived from an EMBL/GenBank/DDBJ whole genome shotgun (WGS) entry which is preliminary data.</text>
</comment>
<evidence type="ECO:0000256" key="1">
    <source>
        <dbReference type="SAM" id="MobiDB-lite"/>
    </source>
</evidence>
<feature type="region of interest" description="Disordered" evidence="1">
    <location>
        <begin position="473"/>
        <end position="625"/>
    </location>
</feature>
<gene>
    <name evidence="3" type="ORF">FisN_4Lh430</name>
</gene>
<feature type="region of interest" description="Disordered" evidence="1">
    <location>
        <begin position="637"/>
        <end position="676"/>
    </location>
</feature>
<dbReference type="Proteomes" id="UP000198406">
    <property type="component" value="Unassembled WGS sequence"/>
</dbReference>
<dbReference type="PANTHER" id="PTHR12202">
    <property type="entry name" value="ESF1 HOMOLOG"/>
    <property type="match status" value="1"/>
</dbReference>
<organism evidence="3 4">
    <name type="scientific">Fistulifera solaris</name>
    <name type="common">Oleaginous diatom</name>
    <dbReference type="NCBI Taxonomy" id="1519565"/>
    <lineage>
        <taxon>Eukaryota</taxon>
        <taxon>Sar</taxon>
        <taxon>Stramenopiles</taxon>
        <taxon>Ochrophyta</taxon>
        <taxon>Bacillariophyta</taxon>
        <taxon>Bacillariophyceae</taxon>
        <taxon>Bacillariophycidae</taxon>
        <taxon>Naviculales</taxon>
        <taxon>Naviculaceae</taxon>
        <taxon>Fistulifera</taxon>
    </lineage>
</organism>
<feature type="compositionally biased region" description="Basic and acidic residues" evidence="1">
    <location>
        <begin position="640"/>
        <end position="656"/>
    </location>
</feature>
<dbReference type="InterPro" id="IPR056750">
    <property type="entry name" value="RRM_ESF1"/>
</dbReference>
<protein>
    <recommendedName>
        <fullName evidence="2">ESF1 RRM domain-containing protein</fullName>
    </recommendedName>
</protein>
<accession>A0A1Z5KDP7</accession>
<dbReference type="Pfam" id="PF25121">
    <property type="entry name" value="RRM_ESF1"/>
    <property type="match status" value="2"/>
</dbReference>
<proteinExistence type="predicted"/>
<dbReference type="EMBL" id="BDSP01000207">
    <property type="protein sequence ID" value="GAX24316.1"/>
    <property type="molecule type" value="Genomic_DNA"/>
</dbReference>
<sequence length="774" mass="87049">MGKRNKKIAEKKDDQTEDRFDASKPQFRQHKEKASKVVLDERFASVLTDPRFQLQLKDKYGRKEKKSTKDELSAFYVVQDNDEGKEESAKREQQRSNADDDDNSTSSSSSSSSKEGESVKKIEDPASRIAFLTALSRGQIDVSSSDNDAEDEEDDDSDSDSDVSGDASEDRLYGSAGILDPENQEEVEITHEESSVLAVMNLDWTHVRAIDVFAIVSSFTPTGAVKRVRVYPSDFGMQRIAEEDQFGPRDLWKRKKVIVPATSVKHSEHDGQRKTGNSDDQTNEHDTSEHFDHNESDSDGSKDSGSDSNSMDSSEQDGNDDPVDGDLIEDARPRKEIVQSEFDPEKLRAYEASKLKYYFAVVEFSTPEHADKAYKEIDGMEFEHSSAAVDMRAIPMDSLPDVVKDRPVRDEATNLPSNYVPPEFIVNALQQTNVQCSWEAGDQERERVLTKYSSGMAWEAMAESDDIKAYLASDASSDEDEDGNADEKRDNLRKVLGLDSDDDNVSADNSSGEDEALEHDSPVPTDESVSESEEDQEKEFTFVPGKEDLEQKIRSKLETPKEELTPWEKYKEKRKQKQRERRQAAREKKAELKESHRVVNTSASRGGDSFFESGDKVDEQRPTLSKAELELLVVGDGDDDEHKDYNMKDLERLERNKGKKLTGSRKRKEELRAKNTVGTDFKVDVEDERFKAVLDGQDGRFGIDRTDPNFKETPAMREILAEQSRRRQAKRQRKGEKSSVQKDVSADDAIAASKPSDGAAALSALVKSLKSKVQ</sequence>
<feature type="compositionally biased region" description="Basic and acidic residues" evidence="1">
    <location>
        <begin position="56"/>
        <end position="72"/>
    </location>
</feature>
<feature type="region of interest" description="Disordered" evidence="1">
    <location>
        <begin position="1"/>
        <end position="36"/>
    </location>
</feature>
<name>A0A1Z5KDP7_FISSO</name>
<dbReference type="InParanoid" id="A0A1Z5KDP7"/>